<comment type="caution">
    <text evidence="1">The sequence shown here is derived from an EMBL/GenBank/DDBJ whole genome shotgun (WGS) entry which is preliminary data.</text>
</comment>
<keyword evidence="2" id="KW-1185">Reference proteome</keyword>
<dbReference type="EMBL" id="BMAV01011879">
    <property type="protein sequence ID" value="GFY58042.1"/>
    <property type="molecule type" value="Genomic_DNA"/>
</dbReference>
<dbReference type="Proteomes" id="UP000886998">
    <property type="component" value="Unassembled WGS sequence"/>
</dbReference>
<accession>A0A8X6XQ04</accession>
<organism evidence="1 2">
    <name type="scientific">Trichonephila inaurata madagascariensis</name>
    <dbReference type="NCBI Taxonomy" id="2747483"/>
    <lineage>
        <taxon>Eukaryota</taxon>
        <taxon>Metazoa</taxon>
        <taxon>Ecdysozoa</taxon>
        <taxon>Arthropoda</taxon>
        <taxon>Chelicerata</taxon>
        <taxon>Arachnida</taxon>
        <taxon>Araneae</taxon>
        <taxon>Araneomorphae</taxon>
        <taxon>Entelegynae</taxon>
        <taxon>Araneoidea</taxon>
        <taxon>Nephilidae</taxon>
        <taxon>Trichonephila</taxon>
        <taxon>Trichonephila inaurata</taxon>
    </lineage>
</organism>
<dbReference type="AlphaFoldDB" id="A0A8X6XQ04"/>
<gene>
    <name evidence="1" type="ORF">TNIN_283261</name>
</gene>
<proteinExistence type="predicted"/>
<name>A0A8X6XQ04_9ARAC</name>
<reference evidence="1" key="1">
    <citation type="submission" date="2020-08" db="EMBL/GenBank/DDBJ databases">
        <title>Multicomponent nature underlies the extraordinary mechanical properties of spider dragline silk.</title>
        <authorList>
            <person name="Kono N."/>
            <person name="Nakamura H."/>
            <person name="Mori M."/>
            <person name="Yoshida Y."/>
            <person name="Ohtoshi R."/>
            <person name="Malay A.D."/>
            <person name="Moran D.A.P."/>
            <person name="Tomita M."/>
            <person name="Numata K."/>
            <person name="Arakawa K."/>
        </authorList>
    </citation>
    <scope>NUCLEOTIDE SEQUENCE</scope>
</reference>
<sequence length="81" mass="9081">MSRPTGYLHLMSKGTDTPKLRTLSKFKDWCGMAILNAGCQSQHRSINSCTEMGTQTHTVSFLFVRHGFGHMPSACDLCLRF</sequence>
<protein>
    <submittedName>
        <fullName evidence="1">Uncharacterized protein</fullName>
    </submittedName>
</protein>
<evidence type="ECO:0000313" key="1">
    <source>
        <dbReference type="EMBL" id="GFY58042.1"/>
    </source>
</evidence>
<evidence type="ECO:0000313" key="2">
    <source>
        <dbReference type="Proteomes" id="UP000886998"/>
    </source>
</evidence>